<keyword evidence="1" id="KW-0540">Nuclease</keyword>
<dbReference type="InterPro" id="IPR011335">
    <property type="entry name" value="Restrct_endonuc-II-like"/>
</dbReference>
<dbReference type="GO" id="GO:0004519">
    <property type="term" value="F:endonuclease activity"/>
    <property type="evidence" value="ECO:0007669"/>
    <property type="project" value="UniProtKB-KW"/>
</dbReference>
<organism evidence="7">
    <name type="scientific">Myoviridae sp. ct0f722</name>
    <dbReference type="NCBI Taxonomy" id="2827599"/>
    <lineage>
        <taxon>Viruses</taxon>
        <taxon>Duplodnaviria</taxon>
        <taxon>Heunggongvirae</taxon>
        <taxon>Uroviricota</taxon>
        <taxon>Caudoviricetes</taxon>
    </lineage>
</organism>
<dbReference type="Pfam" id="PF03852">
    <property type="entry name" value="Vsr"/>
    <property type="match status" value="1"/>
</dbReference>
<sequence>MDKPNFNELKNAQKRKSWIQRMYPDFFEFIEEYYWQYDFLEALYLACNNLSNPPSCPVCGKMLKYRNNGYPTYCSSKCVGIGTKEKAAATNLEKYGTKSFLTTNKCKQALKDTNLKKYGVEHHFNSKEVQDGIKKTILKKYGVDNALKLESAKQALKVANLKKYGVEHHFNSKEVQRKIHEKKKANHINSTPYLLGYTEDGLMICKCPHPDSCTKCKEKQFEIGNTNYHNRINCKCEICTILHPINDNESWPEKELRDYIQSLGLACEKNTDVLEGRELDIYIPQKKIAIEFNGCYWHSAKYKQPSYHYQKWKDCFDAGIQLITIWEDWWLNDKEKCKNLIRSKLGIYDKRIYARKCTVKEIPVRDSRAFCNKYHIQGASPASIHIGLFHGEELVSVMTFAKQRQGIGKAKVKPWELVRYCSGESHVIGGAGKLFKFFLRKYHPDRVVSYSSNDISVGGVYKALGFQLTKQNKSSYWYIGYDMKRYHRYSFNKFNLKKMGFDTEHLTESQIMDSLPYLKIYDSGTMTWEFRDLQ</sequence>
<evidence type="ECO:0000256" key="1">
    <source>
        <dbReference type="ARBA" id="ARBA00022722"/>
    </source>
</evidence>
<accession>A0A8S5LQ21</accession>
<dbReference type="Gene3D" id="3.40.960.10">
    <property type="entry name" value="VSR Endonuclease"/>
    <property type="match status" value="1"/>
</dbReference>
<evidence type="ECO:0000259" key="6">
    <source>
        <dbReference type="Pfam" id="PF24308"/>
    </source>
</evidence>
<keyword evidence="5" id="KW-0234">DNA repair</keyword>
<proteinExistence type="predicted"/>
<dbReference type="GO" id="GO:0016787">
    <property type="term" value="F:hydrolase activity"/>
    <property type="evidence" value="ECO:0007669"/>
    <property type="project" value="UniProtKB-KW"/>
</dbReference>
<name>A0A8S5LQ21_9CAUD</name>
<keyword evidence="3" id="KW-0227">DNA damage</keyword>
<evidence type="ECO:0000256" key="5">
    <source>
        <dbReference type="ARBA" id="ARBA00023204"/>
    </source>
</evidence>
<evidence type="ECO:0000256" key="2">
    <source>
        <dbReference type="ARBA" id="ARBA00022759"/>
    </source>
</evidence>
<evidence type="ECO:0000256" key="3">
    <source>
        <dbReference type="ARBA" id="ARBA00022763"/>
    </source>
</evidence>
<keyword evidence="2 7" id="KW-0255">Endonuclease</keyword>
<dbReference type="CDD" id="cd22328">
    <property type="entry name" value="Hef-like"/>
    <property type="match status" value="1"/>
</dbReference>
<dbReference type="EMBL" id="BK015890">
    <property type="protein sequence ID" value="DAD71951.1"/>
    <property type="molecule type" value="Genomic_DNA"/>
</dbReference>
<reference evidence="7" key="1">
    <citation type="journal article" date="2021" name="Proc. Natl. Acad. Sci. U.S.A.">
        <title>A Catalog of Tens of Thousands of Viruses from Human Metagenomes Reveals Hidden Associations with Chronic Diseases.</title>
        <authorList>
            <person name="Tisza M.J."/>
            <person name="Buck C.B."/>
        </authorList>
    </citation>
    <scope>NUCLEOTIDE SEQUENCE</scope>
    <source>
        <strain evidence="7">Ct0f722</strain>
    </source>
</reference>
<dbReference type="Pfam" id="PF24308">
    <property type="entry name" value="DUF7487"/>
    <property type="match status" value="1"/>
</dbReference>
<dbReference type="GO" id="GO:0006298">
    <property type="term" value="P:mismatch repair"/>
    <property type="evidence" value="ECO:0007669"/>
    <property type="project" value="InterPro"/>
</dbReference>
<dbReference type="InterPro" id="IPR004603">
    <property type="entry name" value="DNA_mismatch_endonuc_vsr"/>
</dbReference>
<feature type="domain" description="DUF7487" evidence="6">
    <location>
        <begin position="84"/>
        <end position="180"/>
    </location>
</feature>
<keyword evidence="4" id="KW-0378">Hydrolase</keyword>
<evidence type="ECO:0000256" key="4">
    <source>
        <dbReference type="ARBA" id="ARBA00022801"/>
    </source>
</evidence>
<evidence type="ECO:0000313" key="7">
    <source>
        <dbReference type="EMBL" id="DAD71951.1"/>
    </source>
</evidence>
<dbReference type="InterPro" id="IPR055910">
    <property type="entry name" value="DUF7487"/>
</dbReference>
<protein>
    <submittedName>
        <fullName evidence="7">Endonuclease-like protein</fullName>
    </submittedName>
</protein>
<dbReference type="SUPFAM" id="SSF52980">
    <property type="entry name" value="Restriction endonuclease-like"/>
    <property type="match status" value="1"/>
</dbReference>